<feature type="transmembrane region" description="Helical" evidence="5">
    <location>
        <begin position="28"/>
        <end position="46"/>
    </location>
</feature>
<comment type="caution">
    <text evidence="7">The sequence shown here is derived from an EMBL/GenBank/DDBJ whole genome shotgun (WGS) entry which is preliminary data.</text>
</comment>
<keyword evidence="2 5" id="KW-0812">Transmembrane</keyword>
<evidence type="ECO:0000256" key="5">
    <source>
        <dbReference type="SAM" id="Phobius"/>
    </source>
</evidence>
<keyword evidence="8" id="KW-1185">Reference proteome</keyword>
<gene>
    <name evidence="7" type="ORF">JOF36_007421</name>
</gene>
<accession>A0ABS4W6U0</accession>
<keyword evidence="3 5" id="KW-1133">Transmembrane helix</keyword>
<evidence type="ECO:0000256" key="1">
    <source>
        <dbReference type="ARBA" id="ARBA00004651"/>
    </source>
</evidence>
<feature type="transmembrane region" description="Helical" evidence="5">
    <location>
        <begin position="58"/>
        <end position="78"/>
    </location>
</feature>
<dbReference type="RefSeq" id="WP_210036783.1">
    <property type="nucleotide sequence ID" value="NZ_JAGINU010000004.1"/>
</dbReference>
<dbReference type="Gene3D" id="1.20.1250.20">
    <property type="entry name" value="MFS general substrate transporter like domains"/>
    <property type="match status" value="1"/>
</dbReference>
<reference evidence="7 8" key="1">
    <citation type="submission" date="2021-03" db="EMBL/GenBank/DDBJ databases">
        <title>Sequencing the genomes of 1000 actinobacteria strains.</title>
        <authorList>
            <person name="Klenk H.-P."/>
        </authorList>
    </citation>
    <scope>NUCLEOTIDE SEQUENCE [LARGE SCALE GENOMIC DNA]</scope>
    <source>
        <strain evidence="7 8">DSM 45256</strain>
    </source>
</reference>
<comment type="subcellular location">
    <subcellularLocation>
        <location evidence="1">Cell membrane</location>
        <topology evidence="1">Multi-pass membrane protein</topology>
    </subcellularLocation>
</comment>
<sequence>MAGAGIVALVSFLSTVLERGTGRSGLAAATLLLAWSVTSVVTAVLTRCLPARLSAGGGALCVGLVVIAVGLVPLALLTRDLPTWQLLLGLHVTGAGTGIANTALGREAVASVPSDFAGVGSGINNTSRYVGAAIGVTVVTVLALQPSTDPIAGLIAGWNTAAWLGVVVSMIGGIAAVALERADRRWQDRPTTAAHQA</sequence>
<feature type="transmembrane region" description="Helical" evidence="5">
    <location>
        <begin position="84"/>
        <end position="105"/>
    </location>
</feature>
<dbReference type="InterPro" id="IPR020846">
    <property type="entry name" value="MFS_dom"/>
</dbReference>
<evidence type="ECO:0000313" key="7">
    <source>
        <dbReference type="EMBL" id="MBP2371648.1"/>
    </source>
</evidence>
<name>A0ABS4W6U0_9PSEU</name>
<dbReference type="Proteomes" id="UP001519295">
    <property type="component" value="Unassembled WGS sequence"/>
</dbReference>
<evidence type="ECO:0000313" key="8">
    <source>
        <dbReference type="Proteomes" id="UP001519295"/>
    </source>
</evidence>
<feature type="domain" description="Major facilitator superfamily (MFS) profile" evidence="6">
    <location>
        <begin position="1"/>
        <end position="184"/>
    </location>
</feature>
<dbReference type="InterPro" id="IPR036259">
    <property type="entry name" value="MFS_trans_sf"/>
</dbReference>
<dbReference type="PANTHER" id="PTHR42718">
    <property type="entry name" value="MAJOR FACILITATOR SUPERFAMILY MULTIDRUG TRANSPORTER MFSC"/>
    <property type="match status" value="1"/>
</dbReference>
<dbReference type="PANTHER" id="PTHR42718:SF49">
    <property type="entry name" value="EXPORT PROTEIN"/>
    <property type="match status" value="1"/>
</dbReference>
<feature type="transmembrane region" description="Helical" evidence="5">
    <location>
        <begin position="156"/>
        <end position="179"/>
    </location>
</feature>
<keyword evidence="4 5" id="KW-0472">Membrane</keyword>
<dbReference type="PROSITE" id="PS50850">
    <property type="entry name" value="MFS"/>
    <property type="match status" value="1"/>
</dbReference>
<dbReference type="EMBL" id="JAGINU010000004">
    <property type="protein sequence ID" value="MBP2371648.1"/>
    <property type="molecule type" value="Genomic_DNA"/>
</dbReference>
<evidence type="ECO:0000256" key="4">
    <source>
        <dbReference type="ARBA" id="ARBA00023136"/>
    </source>
</evidence>
<dbReference type="SUPFAM" id="SSF103473">
    <property type="entry name" value="MFS general substrate transporter"/>
    <property type="match status" value="1"/>
</dbReference>
<proteinExistence type="predicted"/>
<protein>
    <recommendedName>
        <fullName evidence="6">Major facilitator superfamily (MFS) profile domain-containing protein</fullName>
    </recommendedName>
</protein>
<organism evidence="7 8">
    <name type="scientific">Pseudonocardia parietis</name>
    <dbReference type="NCBI Taxonomy" id="570936"/>
    <lineage>
        <taxon>Bacteria</taxon>
        <taxon>Bacillati</taxon>
        <taxon>Actinomycetota</taxon>
        <taxon>Actinomycetes</taxon>
        <taxon>Pseudonocardiales</taxon>
        <taxon>Pseudonocardiaceae</taxon>
        <taxon>Pseudonocardia</taxon>
    </lineage>
</organism>
<evidence type="ECO:0000256" key="2">
    <source>
        <dbReference type="ARBA" id="ARBA00022692"/>
    </source>
</evidence>
<evidence type="ECO:0000256" key="3">
    <source>
        <dbReference type="ARBA" id="ARBA00022989"/>
    </source>
</evidence>
<evidence type="ECO:0000259" key="6">
    <source>
        <dbReference type="PROSITE" id="PS50850"/>
    </source>
</evidence>
<feature type="transmembrane region" description="Helical" evidence="5">
    <location>
        <begin position="126"/>
        <end position="144"/>
    </location>
</feature>